<keyword evidence="2" id="KW-0547">Nucleotide-binding</keyword>
<dbReference type="EC" id="3.6.5.4" evidence="8"/>
<evidence type="ECO:0000256" key="2">
    <source>
        <dbReference type="ARBA" id="ARBA00022741"/>
    </source>
</evidence>
<dbReference type="HAMAP" id="MF_00306">
    <property type="entry name" value="SRP54"/>
    <property type="match status" value="1"/>
</dbReference>
<dbReference type="InterPro" id="IPR003593">
    <property type="entry name" value="AAA+_ATPase"/>
</dbReference>
<dbReference type="NCBIfam" id="TIGR00959">
    <property type="entry name" value="ffh"/>
    <property type="match status" value="1"/>
</dbReference>
<dbReference type="Gene3D" id="1.10.260.30">
    <property type="entry name" value="Signal recognition particle, SRP54 subunit, M-domain"/>
    <property type="match status" value="1"/>
</dbReference>
<dbReference type="FunFam" id="3.40.50.300:FF:000022">
    <property type="entry name" value="Signal recognition particle 54 kDa subunit"/>
    <property type="match status" value="1"/>
</dbReference>
<dbReference type="InterPro" id="IPR013822">
    <property type="entry name" value="Signal_recog_particl_SRP54_hlx"/>
</dbReference>
<gene>
    <name evidence="10" type="ORF">METZ01_LOCUS64658</name>
</gene>
<dbReference type="SUPFAM" id="SSF47446">
    <property type="entry name" value="Signal peptide-binding domain"/>
    <property type="match status" value="1"/>
</dbReference>
<sequence length="443" mass="48759">MFGHITERFESILRNVRGLGKITDKNINDTVREVRRALIDADVNFNVAKSFVNNVHDKAQGTKVLKSVKPGQQFVKIIRDELVILLGTDSKDLVLKNNPAVILLAGLQGSGKTTTAGKLAYRLQKSGKSVLMVAADVYRPAAVQQLITVGQQADVAVYEEGTGEPLAICKRGIEEARSLKNDVVILDTAGRLHVDGEMMTEIQQIADMAEPDEIIFVADGMTGQDAVNSAQAFHEALPLSGVILTKMDGDSRGGAAVSIREVTGKPIKFIGTSEKLDGLDVFEPKRIADRILGFGDVVSIVEKAQNVFDEDQAKDFQTKLVKNTFDLDDFKMQLQQMKKMGSMSQIIGMMPGMNSKALKQLNMDDRQVGWTEAIINSMTPSERQQPEIINGSRRLRISKGSGRSVQEINALLNQFSQMKKMMKKMGKMKNMKLPGLGGFERFN</sequence>
<dbReference type="Pfam" id="PF02978">
    <property type="entry name" value="SRP_SPB"/>
    <property type="match status" value="1"/>
</dbReference>
<dbReference type="PANTHER" id="PTHR11564:SF5">
    <property type="entry name" value="SIGNAL RECOGNITION PARTICLE SUBUNIT SRP54"/>
    <property type="match status" value="1"/>
</dbReference>
<dbReference type="InterPro" id="IPR027417">
    <property type="entry name" value="P-loop_NTPase"/>
</dbReference>
<dbReference type="SMART" id="SM00382">
    <property type="entry name" value="AAA"/>
    <property type="match status" value="1"/>
</dbReference>
<keyword evidence="3" id="KW-0378">Hydrolase</keyword>
<dbReference type="GO" id="GO:0003924">
    <property type="term" value="F:GTPase activity"/>
    <property type="evidence" value="ECO:0007669"/>
    <property type="project" value="InterPro"/>
</dbReference>
<reference evidence="10" key="1">
    <citation type="submission" date="2018-05" db="EMBL/GenBank/DDBJ databases">
        <authorList>
            <person name="Lanie J.A."/>
            <person name="Ng W.-L."/>
            <person name="Kazmierczak K.M."/>
            <person name="Andrzejewski T.M."/>
            <person name="Davidsen T.M."/>
            <person name="Wayne K.J."/>
            <person name="Tettelin H."/>
            <person name="Glass J.I."/>
            <person name="Rusch D."/>
            <person name="Podicherti R."/>
            <person name="Tsui H.-C.T."/>
            <person name="Winkler M.E."/>
        </authorList>
    </citation>
    <scope>NUCLEOTIDE SEQUENCE</scope>
</reference>
<evidence type="ECO:0000256" key="5">
    <source>
        <dbReference type="ARBA" id="ARBA00023134"/>
    </source>
</evidence>
<evidence type="ECO:0000256" key="6">
    <source>
        <dbReference type="ARBA" id="ARBA00023135"/>
    </source>
</evidence>
<dbReference type="InterPro" id="IPR004125">
    <property type="entry name" value="Signal_recog_particle_SRP54_M"/>
</dbReference>
<evidence type="ECO:0000259" key="9">
    <source>
        <dbReference type="PROSITE" id="PS00300"/>
    </source>
</evidence>
<dbReference type="CDD" id="cd18539">
    <property type="entry name" value="SRP_G"/>
    <property type="match status" value="1"/>
</dbReference>
<dbReference type="SUPFAM" id="SSF52540">
    <property type="entry name" value="P-loop containing nucleoside triphosphate hydrolases"/>
    <property type="match status" value="1"/>
</dbReference>
<keyword evidence="5" id="KW-0342">GTP-binding</keyword>
<dbReference type="EMBL" id="UINC01004102">
    <property type="protein sequence ID" value="SVA11804.1"/>
    <property type="molecule type" value="Genomic_DNA"/>
</dbReference>
<keyword evidence="4" id="KW-0694">RNA-binding</keyword>
<proteinExistence type="inferred from homology"/>
<dbReference type="GO" id="GO:0006614">
    <property type="term" value="P:SRP-dependent cotranslational protein targeting to membrane"/>
    <property type="evidence" value="ECO:0007669"/>
    <property type="project" value="InterPro"/>
</dbReference>
<dbReference type="AlphaFoldDB" id="A0A381T7T1"/>
<evidence type="ECO:0000256" key="3">
    <source>
        <dbReference type="ARBA" id="ARBA00022801"/>
    </source>
</evidence>
<evidence type="ECO:0000313" key="10">
    <source>
        <dbReference type="EMBL" id="SVA11804.1"/>
    </source>
</evidence>
<keyword evidence="7" id="KW-0687">Ribonucleoprotein</keyword>
<dbReference type="InterPro" id="IPR022941">
    <property type="entry name" value="SRP54"/>
</dbReference>
<evidence type="ECO:0000256" key="4">
    <source>
        <dbReference type="ARBA" id="ARBA00022884"/>
    </source>
</evidence>
<dbReference type="SMART" id="SM00963">
    <property type="entry name" value="SRP54_N"/>
    <property type="match status" value="1"/>
</dbReference>
<dbReference type="Gene3D" id="3.40.50.300">
    <property type="entry name" value="P-loop containing nucleotide triphosphate hydrolases"/>
    <property type="match status" value="1"/>
</dbReference>
<evidence type="ECO:0000256" key="1">
    <source>
        <dbReference type="ARBA" id="ARBA00005450"/>
    </source>
</evidence>
<keyword evidence="6" id="KW-0733">Signal recognition particle</keyword>
<dbReference type="Pfam" id="PF00448">
    <property type="entry name" value="SRP54"/>
    <property type="match status" value="1"/>
</dbReference>
<dbReference type="GO" id="GO:0005525">
    <property type="term" value="F:GTP binding"/>
    <property type="evidence" value="ECO:0007669"/>
    <property type="project" value="UniProtKB-KW"/>
</dbReference>
<dbReference type="InterPro" id="IPR004780">
    <property type="entry name" value="SRP"/>
</dbReference>
<dbReference type="InterPro" id="IPR042101">
    <property type="entry name" value="SRP54_N_sf"/>
</dbReference>
<evidence type="ECO:0000256" key="8">
    <source>
        <dbReference type="ARBA" id="ARBA00035672"/>
    </source>
</evidence>
<feature type="domain" description="SRP54-type proteins GTP-binding" evidence="9">
    <location>
        <begin position="266"/>
        <end position="279"/>
    </location>
</feature>
<comment type="similarity">
    <text evidence="1">Belongs to the GTP-binding SRP family. SRP54 subfamily.</text>
</comment>
<dbReference type="InterPro" id="IPR000897">
    <property type="entry name" value="SRP54_GTPase_dom"/>
</dbReference>
<dbReference type="InterPro" id="IPR036891">
    <property type="entry name" value="Signal_recog_part_SRP54_M_sf"/>
</dbReference>
<dbReference type="PANTHER" id="PTHR11564">
    <property type="entry name" value="SIGNAL RECOGNITION PARTICLE 54K PROTEIN SRP54"/>
    <property type="match status" value="1"/>
</dbReference>
<dbReference type="GO" id="GO:0008312">
    <property type="term" value="F:7S RNA binding"/>
    <property type="evidence" value="ECO:0007669"/>
    <property type="project" value="InterPro"/>
</dbReference>
<name>A0A381T7T1_9ZZZZ</name>
<evidence type="ECO:0000256" key="7">
    <source>
        <dbReference type="ARBA" id="ARBA00023274"/>
    </source>
</evidence>
<dbReference type="SMART" id="SM00962">
    <property type="entry name" value="SRP54"/>
    <property type="match status" value="1"/>
</dbReference>
<dbReference type="PROSITE" id="PS00300">
    <property type="entry name" value="SRP54"/>
    <property type="match status" value="1"/>
</dbReference>
<dbReference type="Gene3D" id="1.20.120.140">
    <property type="entry name" value="Signal recognition particle SRP54, nucleotide-binding domain"/>
    <property type="match status" value="1"/>
</dbReference>
<dbReference type="Pfam" id="PF02881">
    <property type="entry name" value="SRP54_N"/>
    <property type="match status" value="1"/>
</dbReference>
<organism evidence="10">
    <name type="scientific">marine metagenome</name>
    <dbReference type="NCBI Taxonomy" id="408172"/>
    <lineage>
        <taxon>unclassified sequences</taxon>
        <taxon>metagenomes</taxon>
        <taxon>ecological metagenomes</taxon>
    </lineage>
</organism>
<accession>A0A381T7T1</accession>
<dbReference type="GO" id="GO:0005786">
    <property type="term" value="C:signal recognition particle, endoplasmic reticulum targeting"/>
    <property type="evidence" value="ECO:0007669"/>
    <property type="project" value="UniProtKB-KW"/>
</dbReference>
<protein>
    <recommendedName>
        <fullName evidence="8">signal-recognition-particle GTPase</fullName>
        <ecNumber evidence="8">3.6.5.4</ecNumber>
    </recommendedName>
</protein>